<dbReference type="SUPFAM" id="SSF109998">
    <property type="entry name" value="Triger factor/SurA peptide-binding domain-like"/>
    <property type="match status" value="1"/>
</dbReference>
<comment type="subcellular location">
    <subcellularLocation>
        <location evidence="1">Cell inner membrane</location>
        <topology evidence="1">Single-pass type II membrane protein</topology>
        <orientation evidence="1">Periplasmic side</orientation>
    </subcellularLocation>
</comment>
<evidence type="ECO:0000256" key="3">
    <source>
        <dbReference type="ARBA" id="ARBA00022519"/>
    </source>
</evidence>
<dbReference type="InterPro" id="IPR052029">
    <property type="entry name" value="PpiD_chaperone"/>
</dbReference>
<dbReference type="Gene3D" id="3.10.50.40">
    <property type="match status" value="1"/>
</dbReference>
<gene>
    <name evidence="14" type="ORF">IRI77_23165</name>
</gene>
<evidence type="ECO:0000256" key="1">
    <source>
        <dbReference type="ARBA" id="ARBA00004382"/>
    </source>
</evidence>
<dbReference type="KEGG" id="pfer:IRI77_23165"/>
<dbReference type="PROSITE" id="PS50198">
    <property type="entry name" value="PPIC_PPIASE_2"/>
    <property type="match status" value="1"/>
</dbReference>
<feature type="transmembrane region" description="Helical" evidence="12">
    <location>
        <begin position="12"/>
        <end position="35"/>
    </location>
</feature>
<evidence type="ECO:0000256" key="8">
    <source>
        <dbReference type="ARBA" id="ARBA00038408"/>
    </source>
</evidence>
<dbReference type="GO" id="GO:0003755">
    <property type="term" value="F:peptidyl-prolyl cis-trans isomerase activity"/>
    <property type="evidence" value="ECO:0007669"/>
    <property type="project" value="UniProtKB-KW"/>
</dbReference>
<dbReference type="InterPro" id="IPR027304">
    <property type="entry name" value="Trigger_fact/SurA_dom_sf"/>
</dbReference>
<dbReference type="Proteomes" id="UP000593892">
    <property type="component" value="Chromosome"/>
</dbReference>
<dbReference type="EMBL" id="CP063849">
    <property type="protein sequence ID" value="QOY85711.1"/>
    <property type="molecule type" value="Genomic_DNA"/>
</dbReference>
<keyword evidence="11 14" id="KW-0413">Isomerase</keyword>
<accession>A0A7S7NLA3</accession>
<evidence type="ECO:0000256" key="12">
    <source>
        <dbReference type="SAM" id="Phobius"/>
    </source>
</evidence>
<dbReference type="GO" id="GO:0005886">
    <property type="term" value="C:plasma membrane"/>
    <property type="evidence" value="ECO:0007669"/>
    <property type="project" value="UniProtKB-SubCell"/>
</dbReference>
<reference evidence="14 15" key="1">
    <citation type="submission" date="2020-10" db="EMBL/GenBank/DDBJ databases">
        <title>Complete genome sequence of Paludibaculum fermentans P105T, a facultatively anaerobic acidobacterium capable of dissimilatory Fe(III) reduction.</title>
        <authorList>
            <person name="Dedysh S.N."/>
            <person name="Beletsky A.V."/>
            <person name="Kulichevskaya I.S."/>
            <person name="Mardanov A.V."/>
            <person name="Ravin N.V."/>
        </authorList>
    </citation>
    <scope>NUCLEOTIDE SEQUENCE [LARGE SCALE GENOMIC DNA]</scope>
    <source>
        <strain evidence="14 15">P105</strain>
    </source>
</reference>
<evidence type="ECO:0000256" key="10">
    <source>
        <dbReference type="ARBA" id="ARBA00042775"/>
    </source>
</evidence>
<evidence type="ECO:0000256" key="9">
    <source>
        <dbReference type="ARBA" id="ARBA00040743"/>
    </source>
</evidence>
<keyword evidence="11" id="KW-0697">Rotamase</keyword>
<dbReference type="PANTHER" id="PTHR47529:SF1">
    <property type="entry name" value="PERIPLASMIC CHAPERONE PPID"/>
    <property type="match status" value="1"/>
</dbReference>
<keyword evidence="6 12" id="KW-0472">Membrane</keyword>
<dbReference type="InterPro" id="IPR000297">
    <property type="entry name" value="PPIase_PpiC"/>
</dbReference>
<keyword evidence="3" id="KW-0997">Cell inner membrane</keyword>
<evidence type="ECO:0000313" key="14">
    <source>
        <dbReference type="EMBL" id="QOY85711.1"/>
    </source>
</evidence>
<organism evidence="14 15">
    <name type="scientific">Paludibaculum fermentans</name>
    <dbReference type="NCBI Taxonomy" id="1473598"/>
    <lineage>
        <taxon>Bacteria</taxon>
        <taxon>Pseudomonadati</taxon>
        <taxon>Acidobacteriota</taxon>
        <taxon>Terriglobia</taxon>
        <taxon>Bryobacterales</taxon>
        <taxon>Bryobacteraceae</taxon>
        <taxon>Paludibaculum</taxon>
    </lineage>
</organism>
<keyword evidence="5 12" id="KW-1133">Transmembrane helix</keyword>
<evidence type="ECO:0000256" key="11">
    <source>
        <dbReference type="PROSITE-ProRule" id="PRU00278"/>
    </source>
</evidence>
<evidence type="ECO:0000256" key="6">
    <source>
        <dbReference type="ARBA" id="ARBA00023136"/>
    </source>
</evidence>
<dbReference type="Pfam" id="PF13145">
    <property type="entry name" value="Rotamase_2"/>
    <property type="match status" value="1"/>
</dbReference>
<dbReference type="AlphaFoldDB" id="A0A7S7NLA3"/>
<keyword evidence="4 12" id="KW-0812">Transmembrane</keyword>
<feature type="domain" description="PpiC" evidence="13">
    <location>
        <begin position="266"/>
        <end position="370"/>
    </location>
</feature>
<keyword evidence="2" id="KW-1003">Cell membrane</keyword>
<dbReference type="SUPFAM" id="SSF54534">
    <property type="entry name" value="FKBP-like"/>
    <property type="match status" value="1"/>
</dbReference>
<evidence type="ECO:0000256" key="4">
    <source>
        <dbReference type="ARBA" id="ARBA00022692"/>
    </source>
</evidence>
<dbReference type="Pfam" id="PF13616">
    <property type="entry name" value="Rotamase_3"/>
    <property type="match status" value="1"/>
</dbReference>
<proteinExistence type="inferred from homology"/>
<keyword evidence="7" id="KW-0143">Chaperone</keyword>
<keyword evidence="15" id="KW-1185">Reference proteome</keyword>
<dbReference type="InterPro" id="IPR046357">
    <property type="entry name" value="PPIase_dom_sf"/>
</dbReference>
<name>A0A7S7NLA3_PALFE</name>
<evidence type="ECO:0000313" key="15">
    <source>
        <dbReference type="Proteomes" id="UP000593892"/>
    </source>
</evidence>
<evidence type="ECO:0000259" key="13">
    <source>
        <dbReference type="PROSITE" id="PS50198"/>
    </source>
</evidence>
<sequence length="648" mass="70173">MFDLFRSREKSVRYLLGALLTLVALSMVITLVPGYGGGWGGGGKSGDPNVLAEIGDQKVTAQDVRQFMARERSAIQKGMEQFYVPLAVQQMVAQRAVAYQAGRMGMKVSDEDLANTVRSILPQLFENGKFVGNEAYAAFLAQQNFTIQQFEENVRTAALETRLETLALEGTVVTPGDIEGEYKHRHDKIKIAYFGIGPELFKGKVNVTPEEVKAFYDKNRTLYQSPERRSYLIFPVDEATIAAGIKVDDATLQKLYTQNQESFRTPERVKASHILLKTTDKSPAEVAAIQKKAEDLLKQIKGGANFAELAKKNSEDNAPGASAAKGGELGWVVRGQMVAEFEKATFSTPAGTVSGLIKTEYGFHIIKVDAHESAHLRTFAEVRDEIAREATRAMVFDKMQNLADQLRAALIKSPAEAEKLAAANGITPVRAERVGPGDPIQEIGINPQFADAAAGLAKNGVTPVIQVGQNKLAVAQVSDIFPAHPAEFADVQAQVRDALLGQKAQDAMQNAVKDATAKLKSVNGDLAALAKQFGADLKTSELVNRDAAITGLGSASTVGEGYTRNVGEVFGPVPTPNGTFYCKVLEKEAADLTAIIANRAALIQELKSRRANERRELFGDGVVQALIKQKKVKIYDDNIKKLVASYGG</sequence>
<protein>
    <recommendedName>
        <fullName evidence="9">Periplasmic chaperone PpiD</fullName>
    </recommendedName>
    <alternativeName>
        <fullName evidence="10">Periplasmic folding chaperone</fullName>
    </alternativeName>
</protein>
<evidence type="ECO:0000256" key="7">
    <source>
        <dbReference type="ARBA" id="ARBA00023186"/>
    </source>
</evidence>
<dbReference type="RefSeq" id="WP_194447381.1">
    <property type="nucleotide sequence ID" value="NZ_CP063849.1"/>
</dbReference>
<dbReference type="Gene3D" id="1.10.4030.10">
    <property type="entry name" value="Porin chaperone SurA, peptide-binding domain"/>
    <property type="match status" value="1"/>
</dbReference>
<evidence type="ECO:0000256" key="2">
    <source>
        <dbReference type="ARBA" id="ARBA00022475"/>
    </source>
</evidence>
<evidence type="ECO:0000256" key="5">
    <source>
        <dbReference type="ARBA" id="ARBA00022989"/>
    </source>
</evidence>
<comment type="similarity">
    <text evidence="8">Belongs to the PpiD chaperone family.</text>
</comment>
<dbReference type="Pfam" id="PF13624">
    <property type="entry name" value="SurA_N_3"/>
    <property type="match status" value="1"/>
</dbReference>
<dbReference type="PANTHER" id="PTHR47529">
    <property type="entry name" value="PEPTIDYL-PROLYL CIS-TRANS ISOMERASE D"/>
    <property type="match status" value="1"/>
</dbReference>